<evidence type="ECO:0000256" key="3">
    <source>
        <dbReference type="ARBA" id="ARBA00022737"/>
    </source>
</evidence>
<dbReference type="SMART" id="SM00355">
    <property type="entry name" value="ZnF_C2H2"/>
    <property type="match status" value="2"/>
</dbReference>
<dbReference type="EMBL" id="VWPS01001302">
    <property type="protein sequence ID" value="NXF00087.1"/>
    <property type="molecule type" value="Genomic_DNA"/>
</dbReference>
<keyword evidence="5" id="KW-0862">Zinc</keyword>
<organism evidence="10">
    <name type="scientific">Menura novaehollandiae</name>
    <name type="common">superb lyrebird</name>
    <dbReference type="NCBI Taxonomy" id="47692"/>
    <lineage>
        <taxon>Eukaryota</taxon>
        <taxon>Metazoa</taxon>
        <taxon>Chordata</taxon>
        <taxon>Craniata</taxon>
        <taxon>Vertebrata</taxon>
        <taxon>Euteleostomi</taxon>
        <taxon>Archelosauria</taxon>
        <taxon>Archosauria</taxon>
        <taxon>Dinosauria</taxon>
        <taxon>Saurischia</taxon>
        <taxon>Theropoda</taxon>
        <taxon>Coelurosauria</taxon>
        <taxon>Aves</taxon>
        <taxon>Neognathae</taxon>
        <taxon>Neoaves</taxon>
        <taxon>Telluraves</taxon>
        <taxon>Australaves</taxon>
        <taxon>Passeriformes</taxon>
        <taxon>Menuridae</taxon>
        <taxon>Menura</taxon>
    </lineage>
</organism>
<sequence>ERPTRCQEGSQRSSWSSDLVEKPHTREKPYKCLECGKSYSTISILMEHQNIHTGERPYECMEYGKSFIWNSNLIKHYKIH</sequence>
<gene>
    <name evidence="10" type="primary">Znf623_0</name>
    <name evidence="10" type="ORF">MENNOV_R10398</name>
</gene>
<name>A0AA97NCR4_9PASS</name>
<feature type="domain" description="C2H2-type" evidence="9">
    <location>
        <begin position="58"/>
        <end position="80"/>
    </location>
</feature>
<keyword evidence="11" id="KW-1185">Reference proteome</keyword>
<keyword evidence="6" id="KW-0539">Nucleus</keyword>
<dbReference type="GO" id="GO:0000978">
    <property type="term" value="F:RNA polymerase II cis-regulatory region sequence-specific DNA binding"/>
    <property type="evidence" value="ECO:0007669"/>
    <property type="project" value="TreeGrafter"/>
</dbReference>
<evidence type="ECO:0000256" key="2">
    <source>
        <dbReference type="ARBA" id="ARBA00022723"/>
    </source>
</evidence>
<feature type="domain" description="C2H2-type" evidence="9">
    <location>
        <begin position="30"/>
        <end position="57"/>
    </location>
</feature>
<dbReference type="PROSITE" id="PS50157">
    <property type="entry name" value="ZINC_FINGER_C2H2_2"/>
    <property type="match status" value="2"/>
</dbReference>
<feature type="compositionally biased region" description="Polar residues" evidence="8">
    <location>
        <begin position="7"/>
        <end position="17"/>
    </location>
</feature>
<dbReference type="FunFam" id="3.30.160.60:FF:002090">
    <property type="entry name" value="Zinc finger protein 473"/>
    <property type="match status" value="1"/>
</dbReference>
<dbReference type="PROSITE" id="PS00028">
    <property type="entry name" value="ZINC_FINGER_C2H2_1"/>
    <property type="match status" value="1"/>
</dbReference>
<evidence type="ECO:0000256" key="1">
    <source>
        <dbReference type="ARBA" id="ARBA00004123"/>
    </source>
</evidence>
<keyword evidence="3" id="KW-0677">Repeat</keyword>
<dbReference type="Proteomes" id="UP000521578">
    <property type="component" value="Unassembled WGS sequence"/>
</dbReference>
<dbReference type="Pfam" id="PF00096">
    <property type="entry name" value="zf-C2H2"/>
    <property type="match status" value="1"/>
</dbReference>
<evidence type="ECO:0000256" key="6">
    <source>
        <dbReference type="ARBA" id="ARBA00023242"/>
    </source>
</evidence>
<keyword evidence="2" id="KW-0479">Metal-binding</keyword>
<comment type="caution">
    <text evidence="10">The sequence shown here is derived from an EMBL/GenBank/DDBJ whole genome shotgun (WGS) entry which is preliminary data.</text>
</comment>
<evidence type="ECO:0000256" key="8">
    <source>
        <dbReference type="SAM" id="MobiDB-lite"/>
    </source>
</evidence>
<dbReference type="InterPro" id="IPR013087">
    <property type="entry name" value="Znf_C2H2_type"/>
</dbReference>
<dbReference type="InterPro" id="IPR036236">
    <property type="entry name" value="Znf_C2H2_sf"/>
</dbReference>
<feature type="non-terminal residue" evidence="10">
    <location>
        <position position="80"/>
    </location>
</feature>
<evidence type="ECO:0000256" key="4">
    <source>
        <dbReference type="ARBA" id="ARBA00022771"/>
    </source>
</evidence>
<protein>
    <submittedName>
        <fullName evidence="10">ZN623 protein</fullName>
    </submittedName>
</protein>
<evidence type="ECO:0000313" key="10">
    <source>
        <dbReference type="EMBL" id="NXF00087.1"/>
    </source>
</evidence>
<keyword evidence="4 7" id="KW-0863">Zinc-finger</keyword>
<dbReference type="AlphaFoldDB" id="A0AA97NCR4"/>
<evidence type="ECO:0000256" key="5">
    <source>
        <dbReference type="ARBA" id="ARBA00022833"/>
    </source>
</evidence>
<feature type="non-terminal residue" evidence="10">
    <location>
        <position position="1"/>
    </location>
</feature>
<proteinExistence type="predicted"/>
<dbReference type="GO" id="GO:0005634">
    <property type="term" value="C:nucleus"/>
    <property type="evidence" value="ECO:0007669"/>
    <property type="project" value="UniProtKB-SubCell"/>
</dbReference>
<evidence type="ECO:0000259" key="9">
    <source>
        <dbReference type="PROSITE" id="PS50157"/>
    </source>
</evidence>
<dbReference type="GO" id="GO:0000981">
    <property type="term" value="F:DNA-binding transcription factor activity, RNA polymerase II-specific"/>
    <property type="evidence" value="ECO:0007669"/>
    <property type="project" value="TreeGrafter"/>
</dbReference>
<dbReference type="FunFam" id="3.30.160.60:FF:000688">
    <property type="entry name" value="zinc finger protein 197 isoform X1"/>
    <property type="match status" value="1"/>
</dbReference>
<dbReference type="PANTHER" id="PTHR23226:SF416">
    <property type="entry name" value="FI01424P"/>
    <property type="match status" value="1"/>
</dbReference>
<evidence type="ECO:0000256" key="7">
    <source>
        <dbReference type="PROSITE-ProRule" id="PRU00042"/>
    </source>
</evidence>
<dbReference type="GO" id="GO:0008270">
    <property type="term" value="F:zinc ion binding"/>
    <property type="evidence" value="ECO:0007669"/>
    <property type="project" value="UniProtKB-KW"/>
</dbReference>
<dbReference type="Gene3D" id="3.30.160.60">
    <property type="entry name" value="Classic Zinc Finger"/>
    <property type="match status" value="2"/>
</dbReference>
<feature type="region of interest" description="Disordered" evidence="8">
    <location>
        <begin position="1"/>
        <end position="22"/>
    </location>
</feature>
<reference evidence="10" key="1">
    <citation type="submission" date="2022-12" db="EMBL/GenBank/DDBJ databases">
        <title>Bird 10,000 Genomes (B10K) Project - Family phase.</title>
        <authorList>
            <person name="Zhang G."/>
        </authorList>
    </citation>
    <scope>NUCLEOTIDE SEQUENCE</scope>
    <source>
        <strain evidence="10">B10K-CU-030-46</strain>
        <tissue evidence="10">Muscle</tissue>
    </source>
</reference>
<comment type="subcellular location">
    <subcellularLocation>
        <location evidence="1">Nucleus</location>
    </subcellularLocation>
</comment>
<dbReference type="PANTHER" id="PTHR23226">
    <property type="entry name" value="ZINC FINGER AND SCAN DOMAIN-CONTAINING"/>
    <property type="match status" value="1"/>
</dbReference>
<dbReference type="SUPFAM" id="SSF57667">
    <property type="entry name" value="beta-beta-alpha zinc fingers"/>
    <property type="match status" value="1"/>
</dbReference>
<evidence type="ECO:0000313" key="11">
    <source>
        <dbReference type="Proteomes" id="UP000521578"/>
    </source>
</evidence>
<accession>A0AA97NCR4</accession>